<reference evidence="2" key="1">
    <citation type="submission" date="2019-09" db="EMBL/GenBank/DDBJ databases">
        <authorList>
            <person name="Jung D.-H."/>
        </authorList>
    </citation>
    <scope>NUCLEOTIDE SEQUENCE [LARGE SCALE GENOMIC DNA]</scope>
    <source>
        <strain evidence="2">JA-25</strain>
    </source>
</reference>
<gene>
    <name evidence="1" type="ORF">F7231_26120</name>
</gene>
<comment type="caution">
    <text evidence="1">The sequence shown here is derived from an EMBL/GenBank/DDBJ whole genome shotgun (WGS) entry which is preliminary data.</text>
</comment>
<evidence type="ECO:0000313" key="1">
    <source>
        <dbReference type="EMBL" id="NID13672.1"/>
    </source>
</evidence>
<dbReference type="Proteomes" id="UP000606008">
    <property type="component" value="Unassembled WGS sequence"/>
</dbReference>
<proteinExistence type="predicted"/>
<evidence type="ECO:0000313" key="2">
    <source>
        <dbReference type="Proteomes" id="UP000606008"/>
    </source>
</evidence>
<dbReference type="RefSeq" id="WP_166694190.1">
    <property type="nucleotide sequence ID" value="NZ_WAEL01000013.1"/>
</dbReference>
<organism evidence="1 2">
    <name type="scientific">Fibrivirga algicola</name>
    <dbReference type="NCBI Taxonomy" id="2950420"/>
    <lineage>
        <taxon>Bacteria</taxon>
        <taxon>Pseudomonadati</taxon>
        <taxon>Bacteroidota</taxon>
        <taxon>Cytophagia</taxon>
        <taxon>Cytophagales</taxon>
        <taxon>Spirosomataceae</taxon>
        <taxon>Fibrivirga</taxon>
    </lineage>
</organism>
<dbReference type="GO" id="GO:0016740">
    <property type="term" value="F:transferase activity"/>
    <property type="evidence" value="ECO:0007669"/>
    <property type="project" value="UniProtKB-KW"/>
</dbReference>
<keyword evidence="1" id="KW-0808">Transferase</keyword>
<dbReference type="Pfam" id="PF08843">
    <property type="entry name" value="AbiEii"/>
    <property type="match status" value="1"/>
</dbReference>
<dbReference type="EMBL" id="WAEL01000013">
    <property type="protein sequence ID" value="NID13672.1"/>
    <property type="molecule type" value="Genomic_DNA"/>
</dbReference>
<keyword evidence="2" id="KW-1185">Reference proteome</keyword>
<name>A0ABX0QRQ7_9BACT</name>
<reference evidence="2" key="2">
    <citation type="submission" date="2023-07" db="EMBL/GenBank/DDBJ databases">
        <authorList>
            <person name="Jung D.-H."/>
        </authorList>
    </citation>
    <scope>NUCLEOTIDE SEQUENCE [LARGE SCALE GENOMIC DNA]</scope>
    <source>
        <strain evidence="2">JA-25</strain>
    </source>
</reference>
<dbReference type="InterPro" id="IPR014942">
    <property type="entry name" value="AbiEii"/>
</dbReference>
<dbReference type="Gene3D" id="3.10.450.620">
    <property type="entry name" value="JHP933, nucleotidyltransferase-like core domain"/>
    <property type="match status" value="1"/>
</dbReference>
<protein>
    <submittedName>
        <fullName evidence="1">Nucleotidyl transferase AbiEii/AbiGii toxin family protein</fullName>
    </submittedName>
</protein>
<accession>A0ABX0QRQ7</accession>
<sequence>MILAETFTRNWLVAVAKRFPKAVDLKLLEKVVWALKLLEELQRQDLSFVFKGGTSLILHYEQPRRFSIDVDIIMPDRADLREHFDAIVASGAFVKWEDDSDRASHIGIPVSHYKFYYTSVVDPQHPLEPVLLDILFAEVNYPRLIEKAIRHPWIKTIEPLTVVRLPDTDSLLGDKLTAFAPNTTGILYTKKRPAEIIKQLFDVGQLFDVTTDMRVVGQSFERTAQEEIAYRKLLITPVEVLTDVRETALLITRRDDKDPYFVQLQEGIRRMGSFAIGTFTIEGAILAGAKAAYLSRLLAEGATTLHHYEQPANIADWQLSDPATNRLNKLKKSQPEAFYYWYLALR</sequence>